<accession>A0A5K7YLZ1</accession>
<gene>
    <name evidence="3" type="ORF">DSCA_34030</name>
</gene>
<evidence type="ECO:0000313" key="4">
    <source>
        <dbReference type="Proteomes" id="UP000427906"/>
    </source>
</evidence>
<dbReference type="EMBL" id="AP021874">
    <property type="protein sequence ID" value="BBO69473.1"/>
    <property type="molecule type" value="Genomic_DNA"/>
</dbReference>
<evidence type="ECO:0000313" key="3">
    <source>
        <dbReference type="EMBL" id="BBO69473.1"/>
    </source>
</evidence>
<feature type="region of interest" description="Disordered" evidence="1">
    <location>
        <begin position="566"/>
        <end position="748"/>
    </location>
</feature>
<evidence type="ECO:0000256" key="2">
    <source>
        <dbReference type="SAM" id="SignalP"/>
    </source>
</evidence>
<dbReference type="OrthoDB" id="102964at2"/>
<dbReference type="AlphaFoldDB" id="A0A5K7YLZ1"/>
<dbReference type="KEGG" id="dalk:DSCA_34030"/>
<feature type="signal peptide" evidence="2">
    <location>
        <begin position="1"/>
        <end position="27"/>
    </location>
</feature>
<feature type="compositionally biased region" description="Gly residues" evidence="1">
    <location>
        <begin position="739"/>
        <end position="748"/>
    </location>
</feature>
<dbReference type="RefSeq" id="WP_155317508.1">
    <property type="nucleotide sequence ID" value="NZ_AP021874.1"/>
</dbReference>
<evidence type="ECO:0000256" key="1">
    <source>
        <dbReference type="SAM" id="MobiDB-lite"/>
    </source>
</evidence>
<reference evidence="3 4" key="1">
    <citation type="submission" date="2019-11" db="EMBL/GenBank/DDBJ databases">
        <title>Comparative genomics of hydrocarbon-degrading Desulfosarcina strains.</title>
        <authorList>
            <person name="Watanabe M."/>
            <person name="Kojima H."/>
            <person name="Fukui M."/>
        </authorList>
    </citation>
    <scope>NUCLEOTIDE SEQUENCE [LARGE SCALE GENOMIC DNA]</scope>
    <source>
        <strain evidence="3 4">PL12</strain>
    </source>
</reference>
<sequence length="748" mass="82830">MLRLKWVTFPGLVFILFLAFSPLPARSADLGVGDEPGWPREIKVPEGTIVIYQPQIEKFEGDRLASRFAASVQTPKMAEPVFGAVWTKARVETDRDARIVRLVSLETVRSRFPNATDEEAAAFAGILKARVPQWNLPMSLDRLLAGLEVAEQRKVVEGRLENRPPRIIHVQHPAILVTLDGQPILQPIDNSTLMAVVNTPFPMVFSPADKSYYLMGDDTWYRASAVTDQWEQAADPPEAVAGIRPERPDGGALPGIASDLEVIGATEPTELISTDGPPRMTPFPGNDLMFVENTTSDIVYEVDTGRYFLLISGRWYRAGKLAGPWSHVLPSRLPKSFAQIPADSQKGDLRASIPGTVEAREAVLDAQVPETTVVIRSEAALEVVYDGAPEFEGIKGTRIDYAVNTATPVIRVAGTYYAVDNGVWYVSAAPRGPWTVADSVPASVQEIPPSSPVYHVKYVYVYDSTPEVVYVGYTPGYTGCYVHHGVVVYGTGYRYHPWYRHDYYPRPVTWGYSVRYSSYYGWSFGVAFSNGPFTFYFGYGWGVPYYRGWWGPPRYRPPYYRPPHHRPPPHRPPEPTHPIAKPPGERPPGGGGPSGGRPVNLPSGGSLYDRVPGREGGDRSRPATREVKGTRPAGRPANLPNNVYTDREGNIFRRTGSGWEQRQGTQWTRPGGDRTAGSPDRPATQLSGPAVQPARQPAGSVQNDRQRNLQRDANSRSRGQQRTQQYQRSRQRQPSRSGAGRGGGGRRR</sequence>
<proteinExistence type="predicted"/>
<keyword evidence="4" id="KW-1185">Reference proteome</keyword>
<feature type="compositionally biased region" description="Basic and acidic residues" evidence="1">
    <location>
        <begin position="704"/>
        <end position="715"/>
    </location>
</feature>
<protein>
    <recommendedName>
        <fullName evidence="5">Carbohydrate-binding family V/XII</fullName>
    </recommendedName>
</protein>
<feature type="compositionally biased region" description="Polar residues" evidence="1">
    <location>
        <begin position="658"/>
        <end position="668"/>
    </location>
</feature>
<dbReference type="Proteomes" id="UP000427906">
    <property type="component" value="Chromosome"/>
</dbReference>
<feature type="compositionally biased region" description="Low complexity" evidence="1">
    <location>
        <begin position="716"/>
        <end position="738"/>
    </location>
</feature>
<keyword evidence="2" id="KW-0732">Signal</keyword>
<evidence type="ECO:0008006" key="5">
    <source>
        <dbReference type="Google" id="ProtNLM"/>
    </source>
</evidence>
<organism evidence="3 4">
    <name type="scientific">Desulfosarcina alkanivorans</name>
    <dbReference type="NCBI Taxonomy" id="571177"/>
    <lineage>
        <taxon>Bacteria</taxon>
        <taxon>Pseudomonadati</taxon>
        <taxon>Thermodesulfobacteriota</taxon>
        <taxon>Desulfobacteria</taxon>
        <taxon>Desulfobacterales</taxon>
        <taxon>Desulfosarcinaceae</taxon>
        <taxon>Desulfosarcina</taxon>
    </lineage>
</organism>
<name>A0A5K7YLZ1_9BACT</name>
<feature type="chain" id="PRO_5024392201" description="Carbohydrate-binding family V/XII" evidence="2">
    <location>
        <begin position="28"/>
        <end position="748"/>
    </location>
</feature>
<feature type="compositionally biased region" description="Basic and acidic residues" evidence="1">
    <location>
        <begin position="611"/>
        <end position="629"/>
    </location>
</feature>